<reference evidence="1" key="2">
    <citation type="submission" date="2021-04" db="EMBL/GenBank/DDBJ databases">
        <authorList>
            <person name="Gilroy R."/>
        </authorList>
    </citation>
    <scope>NUCLEOTIDE SEQUENCE</scope>
    <source>
        <strain evidence="1">CHK33-7979</strain>
    </source>
</reference>
<dbReference type="AlphaFoldDB" id="A0A9D1Z3G9"/>
<organism evidence="1 2">
    <name type="scientific">Candidatus Intestinimonas merdavium</name>
    <dbReference type="NCBI Taxonomy" id="2838622"/>
    <lineage>
        <taxon>Bacteria</taxon>
        <taxon>Bacillati</taxon>
        <taxon>Bacillota</taxon>
        <taxon>Clostridia</taxon>
        <taxon>Eubacteriales</taxon>
        <taxon>Intestinimonas</taxon>
    </lineage>
</organism>
<protein>
    <submittedName>
        <fullName evidence="1">Uncharacterized protein</fullName>
    </submittedName>
</protein>
<comment type="caution">
    <text evidence="1">The sequence shown here is derived from an EMBL/GenBank/DDBJ whole genome shotgun (WGS) entry which is preliminary data.</text>
</comment>
<accession>A0A9D1Z3G9</accession>
<sequence>MELEERSGALVITRLPVEQMGSLSLGLALTDQEGTVLRALLEGKKVQVLDSGLEYKDYRKGAPLDIYQKFMALERGLREMGICVVRDRHR</sequence>
<dbReference type="Proteomes" id="UP000886824">
    <property type="component" value="Unassembled WGS sequence"/>
</dbReference>
<reference evidence="1" key="1">
    <citation type="journal article" date="2021" name="PeerJ">
        <title>Extensive microbial diversity within the chicken gut microbiome revealed by metagenomics and culture.</title>
        <authorList>
            <person name="Gilroy R."/>
            <person name="Ravi A."/>
            <person name="Getino M."/>
            <person name="Pursley I."/>
            <person name="Horton D.L."/>
            <person name="Alikhan N.F."/>
            <person name="Baker D."/>
            <person name="Gharbi K."/>
            <person name="Hall N."/>
            <person name="Watson M."/>
            <person name="Adriaenssens E.M."/>
            <person name="Foster-Nyarko E."/>
            <person name="Jarju S."/>
            <person name="Secka A."/>
            <person name="Antonio M."/>
            <person name="Oren A."/>
            <person name="Chaudhuri R.R."/>
            <person name="La Ragione R."/>
            <person name="Hildebrand F."/>
            <person name="Pallen M.J."/>
        </authorList>
    </citation>
    <scope>NUCLEOTIDE SEQUENCE</scope>
    <source>
        <strain evidence="1">CHK33-7979</strain>
    </source>
</reference>
<dbReference type="EMBL" id="DXCX01000021">
    <property type="protein sequence ID" value="HIY72712.1"/>
    <property type="molecule type" value="Genomic_DNA"/>
</dbReference>
<proteinExistence type="predicted"/>
<evidence type="ECO:0000313" key="1">
    <source>
        <dbReference type="EMBL" id="HIY72712.1"/>
    </source>
</evidence>
<name>A0A9D1Z3G9_9FIRM</name>
<evidence type="ECO:0000313" key="2">
    <source>
        <dbReference type="Proteomes" id="UP000886824"/>
    </source>
</evidence>
<gene>
    <name evidence="1" type="ORF">H9826_01890</name>
</gene>